<reference evidence="1" key="1">
    <citation type="submission" date="2013-12" db="EMBL/GenBank/DDBJ databases">
        <title>The Genome Sequence of Aphanomyces astaci APO3.</title>
        <authorList>
            <consortium name="The Broad Institute Genomics Platform"/>
            <person name="Russ C."/>
            <person name="Tyler B."/>
            <person name="van West P."/>
            <person name="Dieguez-Uribeondo J."/>
            <person name="Young S.K."/>
            <person name="Zeng Q."/>
            <person name="Gargeya S."/>
            <person name="Fitzgerald M."/>
            <person name="Abouelleil A."/>
            <person name="Alvarado L."/>
            <person name="Chapman S.B."/>
            <person name="Gainer-Dewar J."/>
            <person name="Goldberg J."/>
            <person name="Griggs A."/>
            <person name="Gujja S."/>
            <person name="Hansen M."/>
            <person name="Howarth C."/>
            <person name="Imamovic A."/>
            <person name="Ireland A."/>
            <person name="Larimer J."/>
            <person name="McCowan C."/>
            <person name="Murphy C."/>
            <person name="Pearson M."/>
            <person name="Poon T.W."/>
            <person name="Priest M."/>
            <person name="Roberts A."/>
            <person name="Saif S."/>
            <person name="Shea T."/>
            <person name="Sykes S."/>
            <person name="Wortman J."/>
            <person name="Nusbaum C."/>
            <person name="Birren B."/>
        </authorList>
    </citation>
    <scope>NUCLEOTIDE SEQUENCE [LARGE SCALE GENOMIC DNA]</scope>
    <source>
        <strain evidence="1">APO3</strain>
    </source>
</reference>
<protein>
    <recommendedName>
        <fullName evidence="2">DDE Tnp4 domain-containing protein</fullName>
    </recommendedName>
</protein>
<dbReference type="STRING" id="112090.W4FBF1"/>
<dbReference type="OrthoDB" id="124630at2759"/>
<dbReference type="InterPro" id="IPR006912">
    <property type="entry name" value="Harbinger_derived_prot"/>
</dbReference>
<organism evidence="1">
    <name type="scientific">Aphanomyces astaci</name>
    <name type="common">Crayfish plague agent</name>
    <dbReference type="NCBI Taxonomy" id="112090"/>
    <lineage>
        <taxon>Eukaryota</taxon>
        <taxon>Sar</taxon>
        <taxon>Stramenopiles</taxon>
        <taxon>Oomycota</taxon>
        <taxon>Saprolegniomycetes</taxon>
        <taxon>Saprolegniales</taxon>
        <taxon>Verrucalvaceae</taxon>
        <taxon>Aphanomyces</taxon>
    </lineage>
</organism>
<name>W4FBF1_APHAT</name>
<dbReference type="RefSeq" id="XP_009846273.1">
    <property type="nucleotide sequence ID" value="XM_009847971.1"/>
</dbReference>
<accession>W4FBF1</accession>
<proteinExistence type="predicted"/>
<dbReference type="VEuPathDB" id="FungiDB:H257_18839"/>
<gene>
    <name evidence="1" type="ORF">H257_18839</name>
</gene>
<evidence type="ECO:0008006" key="2">
    <source>
        <dbReference type="Google" id="ProtNLM"/>
    </source>
</evidence>
<sequence>MVSFKGRTASTTSIPFVKTISKEQGRNATANTKAQEPARKDVERIFGALKARFHIMDCPCRLWRHATIVSVWVACVIMHNMIVENALEHVEPCDQDCGHFKVDTTTTDEDDSRFDRFLRMKKTTEA</sequence>
<dbReference type="EMBL" id="KI913350">
    <property type="protein sequence ID" value="ETV64244.1"/>
    <property type="molecule type" value="Genomic_DNA"/>
</dbReference>
<dbReference type="PANTHER" id="PTHR47150">
    <property type="entry name" value="OS12G0169200 PROTEIN"/>
    <property type="match status" value="1"/>
</dbReference>
<dbReference type="AlphaFoldDB" id="W4FBF1"/>
<dbReference type="PANTHER" id="PTHR47150:SF7">
    <property type="entry name" value="NUCLEASE"/>
    <property type="match status" value="1"/>
</dbReference>
<dbReference type="Pfam" id="PF04827">
    <property type="entry name" value="Plant_tran"/>
    <property type="match status" value="1"/>
</dbReference>
<dbReference type="GeneID" id="20820835"/>
<evidence type="ECO:0000313" key="1">
    <source>
        <dbReference type="EMBL" id="ETV64244.1"/>
    </source>
</evidence>